<feature type="transmembrane region" description="Helical" evidence="2">
    <location>
        <begin position="175"/>
        <end position="191"/>
    </location>
</feature>
<comment type="caution">
    <text evidence="3">The sequence shown here is derived from an EMBL/GenBank/DDBJ whole genome shotgun (WGS) entry which is preliminary data.</text>
</comment>
<feature type="compositionally biased region" description="Basic and acidic residues" evidence="1">
    <location>
        <begin position="1"/>
        <end position="19"/>
    </location>
</feature>
<name>A0A9D9DCM6_9GAMM</name>
<keyword evidence="2" id="KW-0472">Membrane</keyword>
<gene>
    <name evidence="3" type="ORF">IAB19_06650</name>
</gene>
<organism evidence="3 4">
    <name type="scientific">Candidatus Avisuccinivibrio stercorigallinarum</name>
    <dbReference type="NCBI Taxonomy" id="2840704"/>
    <lineage>
        <taxon>Bacteria</taxon>
        <taxon>Pseudomonadati</taxon>
        <taxon>Pseudomonadota</taxon>
        <taxon>Gammaproteobacteria</taxon>
        <taxon>Aeromonadales</taxon>
        <taxon>Succinivibrionaceae</taxon>
        <taxon>Succinivibrionaceae incertae sedis</taxon>
        <taxon>Candidatus Avisuccinivibrio</taxon>
    </lineage>
</organism>
<feature type="compositionally biased region" description="Basic and acidic residues" evidence="1">
    <location>
        <begin position="91"/>
        <end position="116"/>
    </location>
</feature>
<dbReference type="AlphaFoldDB" id="A0A9D9DCM6"/>
<feature type="compositionally biased region" description="Basic and acidic residues" evidence="1">
    <location>
        <begin position="29"/>
        <end position="49"/>
    </location>
</feature>
<evidence type="ECO:0000313" key="4">
    <source>
        <dbReference type="Proteomes" id="UP000823631"/>
    </source>
</evidence>
<feature type="region of interest" description="Disordered" evidence="1">
    <location>
        <begin position="1"/>
        <end position="116"/>
    </location>
</feature>
<reference evidence="3" key="2">
    <citation type="journal article" date="2021" name="PeerJ">
        <title>Extensive microbial diversity within the chicken gut microbiome revealed by metagenomics and culture.</title>
        <authorList>
            <person name="Gilroy R."/>
            <person name="Ravi A."/>
            <person name="Getino M."/>
            <person name="Pursley I."/>
            <person name="Horton D.L."/>
            <person name="Alikhan N.F."/>
            <person name="Baker D."/>
            <person name="Gharbi K."/>
            <person name="Hall N."/>
            <person name="Watson M."/>
            <person name="Adriaenssens E.M."/>
            <person name="Foster-Nyarko E."/>
            <person name="Jarju S."/>
            <person name="Secka A."/>
            <person name="Antonio M."/>
            <person name="Oren A."/>
            <person name="Chaudhuri R.R."/>
            <person name="La Ragione R."/>
            <person name="Hildebrand F."/>
            <person name="Pallen M.J."/>
        </authorList>
    </citation>
    <scope>NUCLEOTIDE SEQUENCE</scope>
    <source>
        <strain evidence="3">17213</strain>
    </source>
</reference>
<dbReference type="EMBL" id="JADINH010000142">
    <property type="protein sequence ID" value="MBO8416039.1"/>
    <property type="molecule type" value="Genomic_DNA"/>
</dbReference>
<keyword evidence="2" id="KW-1133">Transmembrane helix</keyword>
<sequence length="305" mass="33563">MSTENKADHTAENAAEKAAEQAAEQSAPSKDKERPLADWDFDDRIERQAIKTLHQISGEKAQQQFTSFRTDGTGPSVPAAQAVSPDLPSADDCKSSDAEQQKKTDRSYRDSMPKELRDKLTAIDEENMSGEADGAERAQAALQAQIEQGGSRFYHKAQALMDEGKAKGRSFKANWRIYAAVALLFAAYYAYNEYFKPQGGDDLFSLNFPVMIDPYTDLVSAEDLGDEVLLTISKDPEGLGAGSVSERDQILDKIEQNAPALCKNPQFYQIIASGKKLTVLLQGSDGSFERRYTLTQCPLQAAQTE</sequence>
<dbReference type="Proteomes" id="UP000823631">
    <property type="component" value="Unassembled WGS sequence"/>
</dbReference>
<evidence type="ECO:0000256" key="1">
    <source>
        <dbReference type="SAM" id="MobiDB-lite"/>
    </source>
</evidence>
<keyword evidence="2" id="KW-0812">Transmembrane</keyword>
<accession>A0A9D9DCM6</accession>
<feature type="compositionally biased region" description="Polar residues" evidence="1">
    <location>
        <begin position="60"/>
        <end position="70"/>
    </location>
</feature>
<protein>
    <submittedName>
        <fullName evidence="3">Uncharacterized protein</fullName>
    </submittedName>
</protein>
<proteinExistence type="predicted"/>
<evidence type="ECO:0000313" key="3">
    <source>
        <dbReference type="EMBL" id="MBO8416039.1"/>
    </source>
</evidence>
<reference evidence="3" key="1">
    <citation type="submission" date="2020-10" db="EMBL/GenBank/DDBJ databases">
        <authorList>
            <person name="Gilroy R."/>
        </authorList>
    </citation>
    <scope>NUCLEOTIDE SEQUENCE</scope>
    <source>
        <strain evidence="3">17213</strain>
    </source>
</reference>
<evidence type="ECO:0000256" key="2">
    <source>
        <dbReference type="SAM" id="Phobius"/>
    </source>
</evidence>